<evidence type="ECO:0000256" key="8">
    <source>
        <dbReference type="ARBA" id="ARBA00022723"/>
    </source>
</evidence>
<evidence type="ECO:0000256" key="16">
    <source>
        <dbReference type="PIRSR" id="PIRSR602403-1"/>
    </source>
</evidence>
<keyword evidence="12 16" id="KW-0408">Iron</keyword>
<keyword evidence="14" id="KW-0472">Membrane</keyword>
<evidence type="ECO:0000256" key="9">
    <source>
        <dbReference type="ARBA" id="ARBA00022824"/>
    </source>
</evidence>
<dbReference type="Gene3D" id="1.10.630.10">
    <property type="entry name" value="Cytochrome P450"/>
    <property type="match status" value="1"/>
</dbReference>
<dbReference type="InterPro" id="IPR002403">
    <property type="entry name" value="Cyt_P450_E_grp-IV"/>
</dbReference>
<evidence type="ECO:0000256" key="7">
    <source>
        <dbReference type="ARBA" id="ARBA00022617"/>
    </source>
</evidence>
<dbReference type="GO" id="GO:0016712">
    <property type="term" value="F:oxidoreductase activity, acting on paired donors, with incorporation or reduction of molecular oxygen, reduced flavin or flavoprotein as one donor, and incorporation of one atom of oxygen"/>
    <property type="evidence" value="ECO:0007669"/>
    <property type="project" value="UniProtKB-EC"/>
</dbReference>
<evidence type="ECO:0000256" key="3">
    <source>
        <dbReference type="ARBA" id="ARBA00004174"/>
    </source>
</evidence>
<protein>
    <recommendedName>
        <fullName evidence="6">unspecific monooxygenase</fullName>
        <ecNumber evidence="6">1.14.14.1</ecNumber>
    </recommendedName>
</protein>
<evidence type="ECO:0000256" key="10">
    <source>
        <dbReference type="ARBA" id="ARBA00022848"/>
    </source>
</evidence>
<dbReference type="EC" id="1.14.14.1" evidence="6"/>
<keyword evidence="9" id="KW-0256">Endoplasmic reticulum</keyword>
<dbReference type="AlphaFoldDB" id="A0A8S1AH50"/>
<evidence type="ECO:0000256" key="17">
    <source>
        <dbReference type="RuleBase" id="RU000461"/>
    </source>
</evidence>
<dbReference type="InterPro" id="IPR050476">
    <property type="entry name" value="Insect_CytP450_Detox"/>
</dbReference>
<dbReference type="OrthoDB" id="2789670at2759"/>
<dbReference type="FunFam" id="1.10.630.10:FF:000042">
    <property type="entry name" value="Cytochrome P450"/>
    <property type="match status" value="1"/>
</dbReference>
<organism evidence="18 19">
    <name type="scientific">Arctia plantaginis</name>
    <name type="common">Wood tiger moth</name>
    <name type="synonym">Phalaena plantaginis</name>
    <dbReference type="NCBI Taxonomy" id="874455"/>
    <lineage>
        <taxon>Eukaryota</taxon>
        <taxon>Metazoa</taxon>
        <taxon>Ecdysozoa</taxon>
        <taxon>Arthropoda</taxon>
        <taxon>Hexapoda</taxon>
        <taxon>Insecta</taxon>
        <taxon>Pterygota</taxon>
        <taxon>Neoptera</taxon>
        <taxon>Endopterygota</taxon>
        <taxon>Lepidoptera</taxon>
        <taxon>Glossata</taxon>
        <taxon>Ditrysia</taxon>
        <taxon>Noctuoidea</taxon>
        <taxon>Erebidae</taxon>
        <taxon>Arctiinae</taxon>
        <taxon>Arctia</taxon>
    </lineage>
</organism>
<comment type="cofactor">
    <cofactor evidence="1 16">
        <name>heme</name>
        <dbReference type="ChEBI" id="CHEBI:30413"/>
    </cofactor>
</comment>
<keyword evidence="11 17" id="KW-0560">Oxidoreductase</keyword>
<dbReference type="Proteomes" id="UP000494106">
    <property type="component" value="Unassembled WGS sequence"/>
</dbReference>
<comment type="subcellular location">
    <subcellularLocation>
        <location evidence="4">Endoplasmic reticulum membrane</location>
        <topology evidence="4">Peripheral membrane protein</topology>
    </subcellularLocation>
    <subcellularLocation>
        <location evidence="3">Microsome membrane</location>
        <topology evidence="3">Peripheral membrane protein</topology>
    </subcellularLocation>
</comment>
<comment type="catalytic activity">
    <reaction evidence="15">
        <text>an organic molecule + reduced [NADPH--hemoprotein reductase] + O2 = an alcohol + oxidized [NADPH--hemoprotein reductase] + H2O + H(+)</text>
        <dbReference type="Rhea" id="RHEA:17149"/>
        <dbReference type="Rhea" id="RHEA-COMP:11964"/>
        <dbReference type="Rhea" id="RHEA-COMP:11965"/>
        <dbReference type="ChEBI" id="CHEBI:15377"/>
        <dbReference type="ChEBI" id="CHEBI:15378"/>
        <dbReference type="ChEBI" id="CHEBI:15379"/>
        <dbReference type="ChEBI" id="CHEBI:30879"/>
        <dbReference type="ChEBI" id="CHEBI:57618"/>
        <dbReference type="ChEBI" id="CHEBI:58210"/>
        <dbReference type="ChEBI" id="CHEBI:142491"/>
        <dbReference type="EC" id="1.14.14.1"/>
    </reaction>
</comment>
<evidence type="ECO:0000256" key="13">
    <source>
        <dbReference type="ARBA" id="ARBA00023033"/>
    </source>
</evidence>
<keyword evidence="19" id="KW-1185">Reference proteome</keyword>
<dbReference type="PRINTS" id="PR00385">
    <property type="entry name" value="P450"/>
</dbReference>
<accession>A0A8S1AH50</accession>
<reference evidence="18 19" key="1">
    <citation type="submission" date="2020-04" db="EMBL/GenBank/DDBJ databases">
        <authorList>
            <person name="Wallbank WR R."/>
            <person name="Pardo Diaz C."/>
            <person name="Kozak K."/>
            <person name="Martin S."/>
            <person name="Jiggins C."/>
            <person name="Moest M."/>
            <person name="Warren A I."/>
            <person name="Byers J.R.P. K."/>
            <person name="Montejo-Kovacevich G."/>
            <person name="Yen C E."/>
        </authorList>
    </citation>
    <scope>NUCLEOTIDE SEQUENCE [LARGE SCALE GENOMIC DNA]</scope>
</reference>
<dbReference type="InterPro" id="IPR001128">
    <property type="entry name" value="Cyt_P450"/>
</dbReference>
<dbReference type="PANTHER" id="PTHR24292">
    <property type="entry name" value="CYTOCHROME P450"/>
    <property type="match status" value="1"/>
</dbReference>
<dbReference type="CDD" id="cd11056">
    <property type="entry name" value="CYP6-like"/>
    <property type="match status" value="1"/>
</dbReference>
<keyword evidence="8 16" id="KW-0479">Metal-binding</keyword>
<dbReference type="InterPro" id="IPR036396">
    <property type="entry name" value="Cyt_P450_sf"/>
</dbReference>
<keyword evidence="7 16" id="KW-0349">Heme</keyword>
<evidence type="ECO:0000256" key="5">
    <source>
        <dbReference type="ARBA" id="ARBA00010617"/>
    </source>
</evidence>
<dbReference type="SUPFAM" id="SSF48264">
    <property type="entry name" value="Cytochrome P450"/>
    <property type="match status" value="1"/>
</dbReference>
<dbReference type="PRINTS" id="PR00465">
    <property type="entry name" value="EP450IV"/>
</dbReference>
<dbReference type="GO" id="GO:0005506">
    <property type="term" value="F:iron ion binding"/>
    <property type="evidence" value="ECO:0007669"/>
    <property type="project" value="InterPro"/>
</dbReference>
<evidence type="ECO:0000256" key="14">
    <source>
        <dbReference type="ARBA" id="ARBA00023136"/>
    </source>
</evidence>
<evidence type="ECO:0000313" key="19">
    <source>
        <dbReference type="Proteomes" id="UP000494106"/>
    </source>
</evidence>
<dbReference type="PANTHER" id="PTHR24292:SF54">
    <property type="entry name" value="CYP9F3-RELATED"/>
    <property type="match status" value="1"/>
</dbReference>
<sequence length="503" mass="58296">MLLLLLFVVIFFIWSWLYIRWNKVKRYWKEKGVPHYPPHPIMGSLTFLQKQNPAYWMRQAYNDFKSPYLGMWLFWRPALVINSPEIIKRILVKDSDNFRNRFMSSGKTDPMGSMSILLIKDPAWTSLRRRLTPIFSAAKLKKHYKIVQVKSTDFIQRIKEMSAKKIYFNLRTLSADYTTDVIGESAFGMISESAKTGDSLMRGIAREFMAFNIQRGLSWSSIFFLPEVVDIFRFSFLPKDTLRRLRIIFRSIVEQRGGFDKKIDEPQDLLDALLKIKQEADEDGEEISEDFLLAQASVFLLAGFDTSGSAMSWVLYTLAWHPHCQEKIYEEIIAVKNKHGVQDLDANTLSELVYLNCVIKETLRLFPPMGWLDRVATKDYKIDEKVTIPAGTPVYLNAVATQMDPQYFPDPLVFNPDRFMPENERNITPFTYLPFGEGPRSCIGTRFAFQALKQPIASIILTFKIETLPDTPSPIDVQVENHGLFLMPLDENMKVKFVPRDLE</sequence>
<name>A0A8S1AH50_ARCPL</name>
<feature type="binding site" description="axial binding residue" evidence="16">
    <location>
        <position position="442"/>
    </location>
    <ligand>
        <name>heme</name>
        <dbReference type="ChEBI" id="CHEBI:30413"/>
    </ligand>
    <ligandPart>
        <name>Fe</name>
        <dbReference type="ChEBI" id="CHEBI:18248"/>
    </ligandPart>
</feature>
<dbReference type="GO" id="GO:0020037">
    <property type="term" value="F:heme binding"/>
    <property type="evidence" value="ECO:0007669"/>
    <property type="project" value="InterPro"/>
</dbReference>
<comment type="function">
    <text evidence="2">May be involved in the metabolism of insect hormones and in the breakdown of synthetic insecticides.</text>
</comment>
<comment type="similarity">
    <text evidence="5 17">Belongs to the cytochrome P450 family.</text>
</comment>
<keyword evidence="10" id="KW-0492">Microsome</keyword>
<proteinExistence type="inferred from homology"/>
<keyword evidence="13 17" id="KW-0503">Monooxygenase</keyword>
<evidence type="ECO:0000256" key="2">
    <source>
        <dbReference type="ARBA" id="ARBA00003690"/>
    </source>
</evidence>
<evidence type="ECO:0000256" key="12">
    <source>
        <dbReference type="ARBA" id="ARBA00023004"/>
    </source>
</evidence>
<evidence type="ECO:0000256" key="11">
    <source>
        <dbReference type="ARBA" id="ARBA00023002"/>
    </source>
</evidence>
<dbReference type="InterPro" id="IPR017972">
    <property type="entry name" value="Cyt_P450_CS"/>
</dbReference>
<evidence type="ECO:0000256" key="4">
    <source>
        <dbReference type="ARBA" id="ARBA00004406"/>
    </source>
</evidence>
<evidence type="ECO:0000313" key="18">
    <source>
        <dbReference type="EMBL" id="CAB3244212.1"/>
    </source>
</evidence>
<comment type="caution">
    <text evidence="18">The sequence shown here is derived from an EMBL/GenBank/DDBJ whole genome shotgun (WGS) entry which is preliminary data.</text>
</comment>
<dbReference type="EMBL" id="CADEBC010000520">
    <property type="protein sequence ID" value="CAB3244212.1"/>
    <property type="molecule type" value="Genomic_DNA"/>
</dbReference>
<dbReference type="GO" id="GO:0005789">
    <property type="term" value="C:endoplasmic reticulum membrane"/>
    <property type="evidence" value="ECO:0007669"/>
    <property type="project" value="UniProtKB-SubCell"/>
</dbReference>
<evidence type="ECO:0000256" key="15">
    <source>
        <dbReference type="ARBA" id="ARBA00047827"/>
    </source>
</evidence>
<dbReference type="PROSITE" id="PS00086">
    <property type="entry name" value="CYTOCHROME_P450"/>
    <property type="match status" value="1"/>
</dbReference>
<dbReference type="Pfam" id="PF00067">
    <property type="entry name" value="p450"/>
    <property type="match status" value="1"/>
</dbReference>
<gene>
    <name evidence="18" type="ORF">APLA_LOCUS9876</name>
</gene>
<evidence type="ECO:0000256" key="6">
    <source>
        <dbReference type="ARBA" id="ARBA00012109"/>
    </source>
</evidence>
<evidence type="ECO:0000256" key="1">
    <source>
        <dbReference type="ARBA" id="ARBA00001971"/>
    </source>
</evidence>